<keyword evidence="1" id="KW-0809">Transit peptide</keyword>
<dbReference type="GO" id="GO:0016226">
    <property type="term" value="P:iron-sulfur cluster assembly"/>
    <property type="evidence" value="ECO:0007669"/>
    <property type="project" value="TreeGrafter"/>
</dbReference>
<reference evidence="4 5" key="1">
    <citation type="submission" date="2017-04" db="EMBL/GenBank/DDBJ databases">
        <authorList>
            <person name="Afonso C.L."/>
            <person name="Miller P.J."/>
            <person name="Scott M.A."/>
            <person name="Spackman E."/>
            <person name="Goraichik I."/>
            <person name="Dimitrov K.M."/>
            <person name="Suarez D.L."/>
            <person name="Swayne D.E."/>
        </authorList>
    </citation>
    <scope>NUCLEOTIDE SEQUENCE [LARGE SCALE GENOMIC DNA]</scope>
    <source>
        <strain evidence="5">XA(T)</strain>
    </source>
</reference>
<dbReference type="AlphaFoldDB" id="A0A1X9LHM6"/>
<dbReference type="PANTHER" id="PTHR22602">
    <property type="entry name" value="TRANSFERASE CAF17, MITOCHONDRIAL-RELATED"/>
    <property type="match status" value="1"/>
</dbReference>
<dbReference type="STRING" id="1619308.B5808_05310"/>
<protein>
    <submittedName>
        <fullName evidence="4">Folate-binding protein YgfZ</fullName>
    </submittedName>
</protein>
<dbReference type="Pfam" id="PF01571">
    <property type="entry name" value="GCV_T"/>
    <property type="match status" value="1"/>
</dbReference>
<organism evidence="4 5">
    <name type="scientific">Cnuibacter physcomitrellae</name>
    <dbReference type="NCBI Taxonomy" id="1619308"/>
    <lineage>
        <taxon>Bacteria</taxon>
        <taxon>Bacillati</taxon>
        <taxon>Actinomycetota</taxon>
        <taxon>Actinomycetes</taxon>
        <taxon>Micrococcales</taxon>
        <taxon>Microbacteriaceae</taxon>
        <taxon>Cnuibacter</taxon>
    </lineage>
</organism>
<dbReference type="PANTHER" id="PTHR22602:SF0">
    <property type="entry name" value="TRANSFERASE CAF17, MITOCHONDRIAL-RELATED"/>
    <property type="match status" value="1"/>
</dbReference>
<keyword evidence="5" id="KW-1185">Reference proteome</keyword>
<evidence type="ECO:0000259" key="3">
    <source>
        <dbReference type="Pfam" id="PF01571"/>
    </source>
</evidence>
<evidence type="ECO:0000313" key="4">
    <source>
        <dbReference type="EMBL" id="ARJ04706.1"/>
    </source>
</evidence>
<dbReference type="InterPro" id="IPR017703">
    <property type="entry name" value="YgfZ/GCV_T_CS"/>
</dbReference>
<dbReference type="KEGG" id="cphy:B5808_05310"/>
<feature type="binding site" evidence="2">
    <location>
        <position position="196"/>
    </location>
    <ligand>
        <name>substrate</name>
    </ligand>
</feature>
<proteinExistence type="predicted"/>
<gene>
    <name evidence="4" type="ORF">B5808_05310</name>
</gene>
<dbReference type="Proteomes" id="UP000192775">
    <property type="component" value="Chromosome"/>
</dbReference>
<dbReference type="InterPro" id="IPR027266">
    <property type="entry name" value="TrmE/GcvT-like"/>
</dbReference>
<evidence type="ECO:0000313" key="5">
    <source>
        <dbReference type="Proteomes" id="UP000192775"/>
    </source>
</evidence>
<accession>A0A1X9LHM6</accession>
<dbReference type="SUPFAM" id="SSF103025">
    <property type="entry name" value="Folate-binding domain"/>
    <property type="match status" value="1"/>
</dbReference>
<dbReference type="EMBL" id="CP020715">
    <property type="protein sequence ID" value="ARJ04706.1"/>
    <property type="molecule type" value="Genomic_DNA"/>
</dbReference>
<dbReference type="RefSeq" id="WP_085018844.1">
    <property type="nucleotide sequence ID" value="NZ_BMHD01000002.1"/>
</dbReference>
<dbReference type="Gene3D" id="3.30.1360.120">
    <property type="entry name" value="Probable tRNA modification gtpase trme, domain 1"/>
    <property type="match status" value="1"/>
</dbReference>
<dbReference type="InterPro" id="IPR045179">
    <property type="entry name" value="YgfZ/GcvT"/>
</dbReference>
<dbReference type="NCBIfam" id="TIGR03317">
    <property type="entry name" value="ygfZ_signature"/>
    <property type="match status" value="1"/>
</dbReference>
<sequence>MTSPFLGLPGAVRSEGADEGVPAHYGNPLIEQRRLSSDRGAIVDLSTRGVVSVTGPDRLSWLDSMTSQSIRDLAPGESAETLLLDAQGHVEHAIRLIDDGATAWLLVETAETAPLAAWLDRMRFMLRVEVSDRSSDLATIGSMTQDGDLPAELAAVAETTGDLLLSWRDPWSELVAGGVQYAQADEHPAATWTWRETLVARERLPELAAAVADGRLDASGVLATEALRVAAWRPRWSTEVDERTIPHELDWMRSAVHLDKGCYRGQETVAKVHNLGHPPRRLVMLHLDGADAVLPAPGDEVAPPEPDADAVGRITSVATHFEWGPIALAVLRRSTPVDAPLVVRTGEGEVAAVQQTIVPPEAGAAVGRIPLPKLGRRRR</sequence>
<name>A0A1X9LHM6_9MICO</name>
<dbReference type="InterPro" id="IPR006222">
    <property type="entry name" value="GCVT_N"/>
</dbReference>
<evidence type="ECO:0000256" key="2">
    <source>
        <dbReference type="PIRSR" id="PIRSR006487-1"/>
    </source>
</evidence>
<evidence type="ECO:0000256" key="1">
    <source>
        <dbReference type="ARBA" id="ARBA00022946"/>
    </source>
</evidence>
<dbReference type="PIRSF" id="PIRSF006487">
    <property type="entry name" value="GcvT"/>
    <property type="match status" value="1"/>
</dbReference>
<feature type="domain" description="GCVT N-terminal" evidence="3">
    <location>
        <begin position="39"/>
        <end position="140"/>
    </location>
</feature>